<dbReference type="Pfam" id="PF13129">
    <property type="entry name" value="DUF3953"/>
    <property type="match status" value="1"/>
</dbReference>
<reference evidence="2 3" key="1">
    <citation type="submission" date="2019-07" db="EMBL/GenBank/DDBJ databases">
        <title>Genome assembly of Bacillus simplex strain GGC-P6A.</title>
        <authorList>
            <person name="Jennings M.E."/>
            <person name="Barton H.A."/>
        </authorList>
    </citation>
    <scope>NUCLEOTIDE SEQUENCE [LARGE SCALE GENOMIC DNA]</scope>
    <source>
        <strain evidence="2 3">GGC-P6A</strain>
    </source>
</reference>
<name>A0A8B5XVM9_9BACI</name>
<evidence type="ECO:0000313" key="3">
    <source>
        <dbReference type="Proteomes" id="UP000317770"/>
    </source>
</evidence>
<sequence length="76" mass="8500">MKKVKVILVIFVLALSAYQLITGNFELMPYSMLFLGAIMLVTGLVELQEDRKGGFLGCVVVSLFLFFVSMQGFFLN</sequence>
<gene>
    <name evidence="2" type="ORF">FQP34_19400</name>
</gene>
<keyword evidence="1" id="KW-1133">Transmembrane helix</keyword>
<evidence type="ECO:0000256" key="1">
    <source>
        <dbReference type="SAM" id="Phobius"/>
    </source>
</evidence>
<dbReference type="AlphaFoldDB" id="A0A8B5XVM9"/>
<organism evidence="2 3">
    <name type="scientific">Peribacillus simplex</name>
    <dbReference type="NCBI Taxonomy" id="1478"/>
    <lineage>
        <taxon>Bacteria</taxon>
        <taxon>Bacillati</taxon>
        <taxon>Bacillota</taxon>
        <taxon>Bacilli</taxon>
        <taxon>Bacillales</taxon>
        <taxon>Bacillaceae</taxon>
        <taxon>Peribacillus</taxon>
    </lineage>
</organism>
<comment type="caution">
    <text evidence="2">The sequence shown here is derived from an EMBL/GenBank/DDBJ whole genome shotgun (WGS) entry which is preliminary data.</text>
</comment>
<keyword evidence="1" id="KW-0472">Membrane</keyword>
<feature type="transmembrane region" description="Helical" evidence="1">
    <location>
        <begin position="54"/>
        <end position="74"/>
    </location>
</feature>
<accession>A0A8B5XVM9</accession>
<dbReference type="Proteomes" id="UP000317770">
    <property type="component" value="Unassembled WGS sequence"/>
</dbReference>
<feature type="transmembrane region" description="Helical" evidence="1">
    <location>
        <begin position="27"/>
        <end position="47"/>
    </location>
</feature>
<dbReference type="InterPro" id="IPR025018">
    <property type="entry name" value="DUF3953"/>
</dbReference>
<protein>
    <submittedName>
        <fullName evidence="2">DUF3953 domain-containing protein</fullName>
    </submittedName>
</protein>
<dbReference type="RefSeq" id="WP_144479790.1">
    <property type="nucleotide sequence ID" value="NZ_JARMTY010000005.1"/>
</dbReference>
<keyword evidence="1" id="KW-0812">Transmembrane</keyword>
<proteinExistence type="predicted"/>
<dbReference type="EMBL" id="VNKI01000009">
    <property type="protein sequence ID" value="TVX78695.1"/>
    <property type="molecule type" value="Genomic_DNA"/>
</dbReference>
<evidence type="ECO:0000313" key="2">
    <source>
        <dbReference type="EMBL" id="TVX78695.1"/>
    </source>
</evidence>